<feature type="coiled-coil region" evidence="4">
    <location>
        <begin position="601"/>
        <end position="783"/>
    </location>
</feature>
<evidence type="ECO:0000256" key="4">
    <source>
        <dbReference type="SAM" id="Coils"/>
    </source>
</evidence>
<dbReference type="PANTHER" id="PTHR32114">
    <property type="entry name" value="ABC TRANSPORTER ABCH.3"/>
    <property type="match status" value="1"/>
</dbReference>
<dbReference type="SUPFAM" id="SSF52540">
    <property type="entry name" value="P-loop containing nucleoside triphosphate hydrolases"/>
    <property type="match status" value="2"/>
</dbReference>
<dbReference type="RefSeq" id="WP_188354666.1">
    <property type="nucleotide sequence ID" value="NZ_BMDH01000001.1"/>
</dbReference>
<gene>
    <name evidence="6" type="primary">sbcC</name>
    <name evidence="6" type="ORF">GCM10007377_05210</name>
</gene>
<dbReference type="AlphaFoldDB" id="A0A8J3AFD8"/>
<reference evidence="6" key="1">
    <citation type="journal article" date="2014" name="Int. J. Syst. Evol. Microbiol.">
        <title>Complete genome sequence of Corynebacterium casei LMG S-19264T (=DSM 44701T), isolated from a smear-ripened cheese.</title>
        <authorList>
            <consortium name="US DOE Joint Genome Institute (JGI-PGF)"/>
            <person name="Walter F."/>
            <person name="Albersmeier A."/>
            <person name="Kalinowski J."/>
            <person name="Ruckert C."/>
        </authorList>
    </citation>
    <scope>NUCLEOTIDE SEQUENCE</scope>
    <source>
        <strain evidence="6">CCM 8606</strain>
    </source>
</reference>
<dbReference type="InterPro" id="IPR027417">
    <property type="entry name" value="P-loop_NTPase"/>
</dbReference>
<sequence length="1150" mass="130404">MKIIGLQFAGIGPYVEQCSIDFAALSASGMFLIQGETGSGKSTLLDAITMALYDSVSSDFSDSSRMRSKFLAQSRKETFTDLIFEIRDKVYRVRREPQYSIPKLRGEGVTEHRASATLWQLDDDIRQLINDVDEQGSAQRYFDFAQIQGNATVLATKANDVGQELSAIIGLTRKQFTTTVLLAQGQFAKLLNMQPEERTQLLADLVDARIFEKVQDELQEARKQAKSELDQDSTVFTQCIIAWQKLVQDYVELMREHNHLADSEQRELENIASDNEQWCLTSEHKLNVPALTTEDVKRALTSHTEAFAQHLNAWQHGIMQDINTAQQLWSQAQKQTLFARQVVHNIEQIHEYSVTVAQQLQQYDDIVGLRSQLRRARDAAPIYTSILELKAQQQQHDATVQQHKILVDQIAEFPKREQIVAGQQQVHQARTQLVDYTYQLEQVQHQQELWLQIQQTQEQLKQAQRHVETQVMAVRQAQQQSQDFGTSANFSQQLHKIQEHIEQYGGAQAQLEQAQAVLTHAEQALTLQKQEQQLANSYKQAQQQLEDTTTSLNLAVQTVQQDENAKLAALLIEGQPCPVCGALEHPNPVMRPDYVPDESYIARLEQEQNNARTQCEQLQTKLVTIRADLHAEQEQAHGGVKQAQRELKQANERVEQYQSFIQQRDAVQKQVDHAQQLEQAVVEAQHMADKAQQELSVIQATHKQLQSRLDSNSTQASLEHRIQELNECIAQAQQRIDQEQALDEQLKRYDAAIQQHNTLTALIDEQNKTLQRLRKSINEACKQANFKDSDAVTQAVLDDDMQVDIEHKIQAFEHACAATDEHGKQLAIQLYATIERTAEETSAIENADDTENAGISVASLFAFDTQQDNKLSERYTSNIRTIYQYLVEQSVGRTHFDELRSVIAALIQVSKHIDLTRFEQKQGQALQQRDDTRQLYTVVHNIEVQSQRLQSQLMRDYEQWAKTYQAYEPIRAMAALANASPDSPAAEKITLMTYSVTERCKDMLEHANELLHDIQGGVYELRLDQSTMHRGRKTGLPISVYDRRSDTIRAAASLSGGETFFVSLALALALADEITAGQGGLSLQTMFIDEGFGSLSDEYLDDVMDVLHAISRHRTIGIISHVDRLKDQVPSNITVTRVKPDGRSTLCVQA</sequence>
<dbReference type="InterPro" id="IPR038729">
    <property type="entry name" value="Rad50/SbcC_AAA"/>
</dbReference>
<evidence type="ECO:0000256" key="3">
    <source>
        <dbReference type="ARBA" id="ARBA00013368"/>
    </source>
</evidence>
<protein>
    <recommendedName>
        <fullName evidence="3">Nuclease SbcCD subunit C</fullName>
    </recommendedName>
</protein>
<evidence type="ECO:0000313" key="6">
    <source>
        <dbReference type="EMBL" id="GGI13288.1"/>
    </source>
</evidence>
<dbReference type="GO" id="GO:0016887">
    <property type="term" value="F:ATP hydrolysis activity"/>
    <property type="evidence" value="ECO:0007669"/>
    <property type="project" value="InterPro"/>
</dbReference>
<dbReference type="Gene3D" id="3.40.50.300">
    <property type="entry name" value="P-loop containing nucleotide triphosphate hydrolases"/>
    <property type="match status" value="2"/>
</dbReference>
<comment type="similarity">
    <text evidence="1">Belongs to the SMC family. SbcC subfamily.</text>
</comment>
<keyword evidence="7" id="KW-1185">Reference proteome</keyword>
<feature type="coiled-coil region" evidence="4">
    <location>
        <begin position="453"/>
        <end position="547"/>
    </location>
</feature>
<keyword evidence="4" id="KW-0175">Coiled coil</keyword>
<accession>A0A8J3AFD8</accession>
<name>A0A8J3AFD8_9BIFI</name>
<evidence type="ECO:0000256" key="1">
    <source>
        <dbReference type="ARBA" id="ARBA00006930"/>
    </source>
</evidence>
<comment type="subunit">
    <text evidence="2">Heterodimer of SbcC and SbcD.</text>
</comment>
<evidence type="ECO:0000256" key="2">
    <source>
        <dbReference type="ARBA" id="ARBA00011322"/>
    </source>
</evidence>
<comment type="caution">
    <text evidence="6">The sequence shown here is derived from an EMBL/GenBank/DDBJ whole genome shotgun (WGS) entry which is preliminary data.</text>
</comment>
<evidence type="ECO:0000313" key="7">
    <source>
        <dbReference type="Proteomes" id="UP000619536"/>
    </source>
</evidence>
<dbReference type="Proteomes" id="UP000619536">
    <property type="component" value="Unassembled WGS sequence"/>
</dbReference>
<proteinExistence type="inferred from homology"/>
<feature type="domain" description="Rad50/SbcC-type AAA" evidence="5">
    <location>
        <begin position="8"/>
        <end position="232"/>
    </location>
</feature>
<dbReference type="PROSITE" id="PS00675">
    <property type="entry name" value="SIGMA54_INTERACT_1"/>
    <property type="match status" value="1"/>
</dbReference>
<dbReference type="EMBL" id="BMDH01000001">
    <property type="protein sequence ID" value="GGI13288.1"/>
    <property type="molecule type" value="Genomic_DNA"/>
</dbReference>
<organism evidence="6 7">
    <name type="scientific">Galliscardovia ingluviei</name>
    <dbReference type="NCBI Taxonomy" id="1769422"/>
    <lineage>
        <taxon>Bacteria</taxon>
        <taxon>Bacillati</taxon>
        <taxon>Actinomycetota</taxon>
        <taxon>Actinomycetes</taxon>
        <taxon>Bifidobacteriales</taxon>
        <taxon>Bifidobacteriaceae</taxon>
        <taxon>Galliscardovia</taxon>
    </lineage>
</organism>
<dbReference type="InterPro" id="IPR025662">
    <property type="entry name" value="Sigma_54_int_dom_ATP-bd_1"/>
</dbReference>
<dbReference type="GO" id="GO:0006302">
    <property type="term" value="P:double-strand break repair"/>
    <property type="evidence" value="ECO:0007669"/>
    <property type="project" value="InterPro"/>
</dbReference>
<reference evidence="6" key="2">
    <citation type="submission" date="2020-09" db="EMBL/GenBank/DDBJ databases">
        <authorList>
            <person name="Sun Q."/>
            <person name="Sedlacek I."/>
        </authorList>
    </citation>
    <scope>NUCLEOTIDE SEQUENCE</scope>
    <source>
        <strain evidence="6">CCM 8606</strain>
    </source>
</reference>
<dbReference type="Pfam" id="PF13558">
    <property type="entry name" value="SbcC_Walker_B"/>
    <property type="match status" value="1"/>
</dbReference>
<evidence type="ECO:0000259" key="5">
    <source>
        <dbReference type="Pfam" id="PF13476"/>
    </source>
</evidence>
<dbReference type="PANTHER" id="PTHR32114:SF2">
    <property type="entry name" value="ABC TRANSPORTER ABCH.3"/>
    <property type="match status" value="1"/>
</dbReference>
<dbReference type="Pfam" id="PF13476">
    <property type="entry name" value="AAA_23"/>
    <property type="match status" value="1"/>
</dbReference>